<evidence type="ECO:0000313" key="2">
    <source>
        <dbReference type="EMBL" id="MBB6145018.1"/>
    </source>
</evidence>
<name>A0A841K311_9BACT</name>
<comment type="caution">
    <text evidence="2">The sequence shown here is derived from an EMBL/GenBank/DDBJ whole genome shotgun (WGS) entry which is preliminary data.</text>
</comment>
<dbReference type="PANTHER" id="PTHR33525:SF6">
    <property type="entry name" value="HDOD DOMAIN-CONTAINING PROTEIN"/>
    <property type="match status" value="1"/>
</dbReference>
<protein>
    <submittedName>
        <fullName evidence="2">HD-like signal output (HDOD) protein</fullName>
    </submittedName>
</protein>
<dbReference type="RefSeq" id="WP_184084911.1">
    <property type="nucleotide sequence ID" value="NZ_JACHEK010000005.1"/>
</dbReference>
<dbReference type="CDD" id="cd00077">
    <property type="entry name" value="HDc"/>
    <property type="match status" value="1"/>
</dbReference>
<organism evidence="2 3">
    <name type="scientific">Silvibacterium bohemicum</name>
    <dbReference type="NCBI Taxonomy" id="1577686"/>
    <lineage>
        <taxon>Bacteria</taxon>
        <taxon>Pseudomonadati</taxon>
        <taxon>Acidobacteriota</taxon>
        <taxon>Terriglobia</taxon>
        <taxon>Terriglobales</taxon>
        <taxon>Acidobacteriaceae</taxon>
        <taxon>Silvibacterium</taxon>
    </lineage>
</organism>
<dbReference type="PROSITE" id="PS51833">
    <property type="entry name" value="HDOD"/>
    <property type="match status" value="1"/>
</dbReference>
<dbReference type="InterPro" id="IPR013976">
    <property type="entry name" value="HDOD"/>
</dbReference>
<keyword evidence="3" id="KW-1185">Reference proteome</keyword>
<dbReference type="SUPFAM" id="SSF109604">
    <property type="entry name" value="HD-domain/PDEase-like"/>
    <property type="match status" value="1"/>
</dbReference>
<dbReference type="AlphaFoldDB" id="A0A841K311"/>
<dbReference type="PANTHER" id="PTHR33525">
    <property type="match status" value="1"/>
</dbReference>
<dbReference type="InterPro" id="IPR003607">
    <property type="entry name" value="HD/PDEase_dom"/>
</dbReference>
<feature type="domain" description="HDOD" evidence="1">
    <location>
        <begin position="44"/>
        <end position="214"/>
    </location>
</feature>
<dbReference type="Gene3D" id="1.10.3210.10">
    <property type="entry name" value="Hypothetical protein af1432"/>
    <property type="match status" value="1"/>
</dbReference>
<proteinExistence type="predicted"/>
<dbReference type="Proteomes" id="UP000538666">
    <property type="component" value="Unassembled WGS sequence"/>
</dbReference>
<evidence type="ECO:0000313" key="3">
    <source>
        <dbReference type="Proteomes" id="UP000538666"/>
    </source>
</evidence>
<sequence>MPITVPGGGTVLKNSVFHTEVGRKPPEEKHQLLQVDFSCDFPDVPVLPETLLLLDIRMQEMSVDLAEISRLVLGDMGAAVQILRLAGREYGNAEGRPTRIEDCISDLGLVTCFGAVSAMTVSRDGGGHAIAETWAHSKQIAQHAKLVADEMPDVNPDEAYLAGLLHGIGLLPSILGWDWMESPSDDSVATGFRIAKQWSLPRCVMELFCEMHLAGYPVRWSGIVRTAHQRADRSSIDCPFEYSIRPQLHRRG</sequence>
<dbReference type="EMBL" id="JACHEK010000005">
    <property type="protein sequence ID" value="MBB6145018.1"/>
    <property type="molecule type" value="Genomic_DNA"/>
</dbReference>
<dbReference type="InterPro" id="IPR052340">
    <property type="entry name" value="RNase_Y/CdgJ"/>
</dbReference>
<evidence type="ECO:0000259" key="1">
    <source>
        <dbReference type="PROSITE" id="PS51833"/>
    </source>
</evidence>
<dbReference type="Pfam" id="PF08668">
    <property type="entry name" value="HDOD"/>
    <property type="match status" value="1"/>
</dbReference>
<gene>
    <name evidence="2" type="ORF">HNQ77_002974</name>
</gene>
<reference evidence="2 3" key="1">
    <citation type="submission" date="2020-08" db="EMBL/GenBank/DDBJ databases">
        <title>Genomic Encyclopedia of Type Strains, Phase IV (KMG-IV): sequencing the most valuable type-strain genomes for metagenomic binning, comparative biology and taxonomic classification.</title>
        <authorList>
            <person name="Goeker M."/>
        </authorList>
    </citation>
    <scope>NUCLEOTIDE SEQUENCE [LARGE SCALE GENOMIC DNA]</scope>
    <source>
        <strain evidence="2 3">DSM 103733</strain>
    </source>
</reference>
<accession>A0A841K311</accession>